<protein>
    <submittedName>
        <fullName evidence="1">Uncharacterized protein</fullName>
    </submittedName>
</protein>
<accession>A0A9Q0U2N4</accession>
<dbReference type="AlphaFoldDB" id="A0A9Q0U2N4"/>
<sequence>MSVFENELGDSSMHCVLYQGSSSHLSGHDSELIRRKNSHVVLDYRVNSLVIE</sequence>
<evidence type="ECO:0000313" key="2">
    <source>
        <dbReference type="Proteomes" id="UP001151752"/>
    </source>
</evidence>
<reference evidence="1" key="2">
    <citation type="journal article" date="2023" name="Int. J. Mol. Sci.">
        <title>De Novo Assembly and Annotation of 11 Diverse Shrub Willow (Salix) Genomes Reveals Novel Gene Organization in Sex-Linked Regions.</title>
        <authorList>
            <person name="Hyden B."/>
            <person name="Feng K."/>
            <person name="Yates T.B."/>
            <person name="Jawdy S."/>
            <person name="Cereghino C."/>
            <person name="Smart L.B."/>
            <person name="Muchero W."/>
        </authorList>
    </citation>
    <scope>NUCLEOTIDE SEQUENCE</scope>
    <source>
        <tissue evidence="1">Shoot tip</tissue>
    </source>
</reference>
<reference evidence="1" key="1">
    <citation type="submission" date="2022-11" db="EMBL/GenBank/DDBJ databases">
        <authorList>
            <person name="Hyden B.L."/>
            <person name="Feng K."/>
            <person name="Yates T."/>
            <person name="Jawdy S."/>
            <person name="Smart L.B."/>
            <person name="Muchero W."/>
        </authorList>
    </citation>
    <scope>NUCLEOTIDE SEQUENCE</scope>
    <source>
        <tissue evidence="1">Shoot tip</tissue>
    </source>
</reference>
<dbReference type="Proteomes" id="UP001151752">
    <property type="component" value="Chromosome 14"/>
</dbReference>
<name>A0A9Q0U2N4_9ROSI</name>
<proteinExistence type="predicted"/>
<dbReference type="EMBL" id="JAPFFM010000013">
    <property type="protein sequence ID" value="KAJ6722316.1"/>
    <property type="molecule type" value="Genomic_DNA"/>
</dbReference>
<keyword evidence="2" id="KW-1185">Reference proteome</keyword>
<evidence type="ECO:0000313" key="1">
    <source>
        <dbReference type="EMBL" id="KAJ6722316.1"/>
    </source>
</evidence>
<comment type="caution">
    <text evidence="1">The sequence shown here is derived from an EMBL/GenBank/DDBJ whole genome shotgun (WGS) entry which is preliminary data.</text>
</comment>
<gene>
    <name evidence="1" type="ORF">OIU74_007011</name>
</gene>
<organism evidence="1 2">
    <name type="scientific">Salix koriyanagi</name>
    <dbReference type="NCBI Taxonomy" id="2511006"/>
    <lineage>
        <taxon>Eukaryota</taxon>
        <taxon>Viridiplantae</taxon>
        <taxon>Streptophyta</taxon>
        <taxon>Embryophyta</taxon>
        <taxon>Tracheophyta</taxon>
        <taxon>Spermatophyta</taxon>
        <taxon>Magnoliopsida</taxon>
        <taxon>eudicotyledons</taxon>
        <taxon>Gunneridae</taxon>
        <taxon>Pentapetalae</taxon>
        <taxon>rosids</taxon>
        <taxon>fabids</taxon>
        <taxon>Malpighiales</taxon>
        <taxon>Salicaceae</taxon>
        <taxon>Saliceae</taxon>
        <taxon>Salix</taxon>
    </lineage>
</organism>